<name>A0A200QM63_MACCD</name>
<evidence type="ECO:0000256" key="1">
    <source>
        <dbReference type="SAM" id="MobiDB-lite"/>
    </source>
</evidence>
<dbReference type="STRING" id="56857.A0A200QM63"/>
<dbReference type="PANTHER" id="PTHR36405:SF1">
    <property type="entry name" value="OS07G0520600 PROTEIN"/>
    <property type="match status" value="1"/>
</dbReference>
<evidence type="ECO:0000313" key="2">
    <source>
        <dbReference type="EMBL" id="OVA11502.1"/>
    </source>
</evidence>
<dbReference type="OMA" id="QIMPCAA"/>
<dbReference type="PANTHER" id="PTHR36405">
    <property type="entry name" value="BNAA10G09140D PROTEIN"/>
    <property type="match status" value="1"/>
</dbReference>
<sequence>MVQTLEAIKGGGGSIRVGATGTIGSLMTRELESMKCRTQTPISSRRRPPVPDSVSCGATANGLQPRRASNELICSSSNSSGRISNTNHESLENIQKTRRNIQTNNHRIPILGSENVALERTPYREKPERKGSYIAEIVDLKCGNPDRWSSPIANRLKKLGFSKLSESVG</sequence>
<dbReference type="InParanoid" id="A0A200QM63"/>
<keyword evidence="3" id="KW-1185">Reference proteome</keyword>
<protein>
    <submittedName>
        <fullName evidence="2">Uncharacterized protein</fullName>
    </submittedName>
</protein>
<feature type="region of interest" description="Disordered" evidence="1">
    <location>
        <begin position="37"/>
        <end position="62"/>
    </location>
</feature>
<dbReference type="OrthoDB" id="670923at2759"/>
<gene>
    <name evidence="2" type="ORF">BVC80_9009g34</name>
</gene>
<proteinExistence type="predicted"/>
<comment type="caution">
    <text evidence="2">The sequence shown here is derived from an EMBL/GenBank/DDBJ whole genome shotgun (WGS) entry which is preliminary data.</text>
</comment>
<dbReference type="FunCoup" id="A0A200QM63">
    <property type="interactions" value="821"/>
</dbReference>
<organism evidence="2 3">
    <name type="scientific">Macleaya cordata</name>
    <name type="common">Five-seeded plume-poppy</name>
    <name type="synonym">Bocconia cordata</name>
    <dbReference type="NCBI Taxonomy" id="56857"/>
    <lineage>
        <taxon>Eukaryota</taxon>
        <taxon>Viridiplantae</taxon>
        <taxon>Streptophyta</taxon>
        <taxon>Embryophyta</taxon>
        <taxon>Tracheophyta</taxon>
        <taxon>Spermatophyta</taxon>
        <taxon>Magnoliopsida</taxon>
        <taxon>Ranunculales</taxon>
        <taxon>Papaveraceae</taxon>
        <taxon>Papaveroideae</taxon>
        <taxon>Macleaya</taxon>
    </lineage>
</organism>
<evidence type="ECO:0000313" key="3">
    <source>
        <dbReference type="Proteomes" id="UP000195402"/>
    </source>
</evidence>
<reference evidence="2 3" key="1">
    <citation type="journal article" date="2017" name="Mol. Plant">
        <title>The Genome of Medicinal Plant Macleaya cordata Provides New Insights into Benzylisoquinoline Alkaloids Metabolism.</title>
        <authorList>
            <person name="Liu X."/>
            <person name="Liu Y."/>
            <person name="Huang P."/>
            <person name="Ma Y."/>
            <person name="Qing Z."/>
            <person name="Tang Q."/>
            <person name="Cao H."/>
            <person name="Cheng P."/>
            <person name="Zheng Y."/>
            <person name="Yuan Z."/>
            <person name="Zhou Y."/>
            <person name="Liu J."/>
            <person name="Tang Z."/>
            <person name="Zhuo Y."/>
            <person name="Zhang Y."/>
            <person name="Yu L."/>
            <person name="Huang J."/>
            <person name="Yang P."/>
            <person name="Peng Q."/>
            <person name="Zhang J."/>
            <person name="Jiang W."/>
            <person name="Zhang Z."/>
            <person name="Lin K."/>
            <person name="Ro D.K."/>
            <person name="Chen X."/>
            <person name="Xiong X."/>
            <person name="Shang Y."/>
            <person name="Huang S."/>
            <person name="Zeng J."/>
        </authorList>
    </citation>
    <scope>NUCLEOTIDE SEQUENCE [LARGE SCALE GENOMIC DNA]</scope>
    <source>
        <strain evidence="3">cv. BLH2017</strain>
        <tissue evidence="2">Root</tissue>
    </source>
</reference>
<dbReference type="EMBL" id="MVGT01001690">
    <property type="protein sequence ID" value="OVA11502.1"/>
    <property type="molecule type" value="Genomic_DNA"/>
</dbReference>
<dbReference type="AlphaFoldDB" id="A0A200QM63"/>
<accession>A0A200QM63</accession>
<dbReference type="Proteomes" id="UP000195402">
    <property type="component" value="Unassembled WGS sequence"/>
</dbReference>